<dbReference type="AlphaFoldDB" id="A0A445D7U7"/>
<comment type="caution">
    <text evidence="1">The sequence shown here is derived from an EMBL/GenBank/DDBJ whole genome shotgun (WGS) entry which is preliminary data.</text>
</comment>
<evidence type="ECO:0000313" key="1">
    <source>
        <dbReference type="EMBL" id="RYR59325.1"/>
    </source>
</evidence>
<dbReference type="Proteomes" id="UP000289738">
    <property type="component" value="Chromosome A05"/>
</dbReference>
<sequence>MSNANWMALQHVICEVSLLPIKTKVCYHFASLRESITFVDLQYGFCQSIETDILKRLRNILYRSPVVIFAGLIQFEVMSIVDKTTVDEVQHDLYVQDDRAEAYKRMSKDSDEEFEATYKVSDEDEDGDRGSEVVAKTSVILAAISQSMDVPPFMGNIDLDTMHAPEFPKYANIGIADLEDGEFKIRMEYGSKKSVIVAIQSYTISRGVDYVVYESVPQTFYIRRYNRRHKCSMDMISQDYSKLDSNTIAEATKPLIESNPSIKLPKSLVGEAKSIVKVFGGGEESYQALSDCVGIISDRHESIRTAVNRSRGDWKPPRVWWMFCIQHIGSNFLREFMVSYLQKLVANIGYSMTVEEYNVSYKRL</sequence>
<proteinExistence type="predicted"/>
<keyword evidence="2" id="KW-1185">Reference proteome</keyword>
<evidence type="ECO:0008006" key="3">
    <source>
        <dbReference type="Google" id="ProtNLM"/>
    </source>
</evidence>
<organism evidence="1 2">
    <name type="scientific">Arachis hypogaea</name>
    <name type="common">Peanut</name>
    <dbReference type="NCBI Taxonomy" id="3818"/>
    <lineage>
        <taxon>Eukaryota</taxon>
        <taxon>Viridiplantae</taxon>
        <taxon>Streptophyta</taxon>
        <taxon>Embryophyta</taxon>
        <taxon>Tracheophyta</taxon>
        <taxon>Spermatophyta</taxon>
        <taxon>Magnoliopsida</taxon>
        <taxon>eudicotyledons</taxon>
        <taxon>Gunneridae</taxon>
        <taxon>Pentapetalae</taxon>
        <taxon>rosids</taxon>
        <taxon>fabids</taxon>
        <taxon>Fabales</taxon>
        <taxon>Fabaceae</taxon>
        <taxon>Papilionoideae</taxon>
        <taxon>50 kb inversion clade</taxon>
        <taxon>dalbergioids sensu lato</taxon>
        <taxon>Dalbergieae</taxon>
        <taxon>Pterocarpus clade</taxon>
        <taxon>Arachis</taxon>
    </lineage>
</organism>
<name>A0A445D7U7_ARAHY</name>
<evidence type="ECO:0000313" key="2">
    <source>
        <dbReference type="Proteomes" id="UP000289738"/>
    </source>
</evidence>
<protein>
    <recommendedName>
        <fullName evidence="3">Transposase MuDR plant domain-containing protein</fullName>
    </recommendedName>
</protein>
<dbReference type="EMBL" id="SDMP01000005">
    <property type="protein sequence ID" value="RYR59325.1"/>
    <property type="molecule type" value="Genomic_DNA"/>
</dbReference>
<accession>A0A445D7U7</accession>
<gene>
    <name evidence="1" type="ORF">Ahy_A05g025194</name>
</gene>
<reference evidence="1 2" key="1">
    <citation type="submission" date="2019-01" db="EMBL/GenBank/DDBJ databases">
        <title>Sequencing of cultivated peanut Arachis hypogaea provides insights into genome evolution and oil improvement.</title>
        <authorList>
            <person name="Chen X."/>
        </authorList>
    </citation>
    <scope>NUCLEOTIDE SEQUENCE [LARGE SCALE GENOMIC DNA]</scope>
    <source>
        <strain evidence="2">cv. Fuhuasheng</strain>
        <tissue evidence="1">Leaves</tissue>
    </source>
</reference>